<dbReference type="PROSITE" id="PS51658">
    <property type="entry name" value="BFN"/>
    <property type="match status" value="1"/>
</dbReference>
<dbReference type="AlphaFoldDB" id="A0AB38A7B7"/>
<dbReference type="InterPro" id="IPR036104">
    <property type="entry name" value="BFN_sf"/>
</dbReference>
<dbReference type="GO" id="GO:0004518">
    <property type="term" value="F:nuclease activity"/>
    <property type="evidence" value="ECO:0007669"/>
    <property type="project" value="InterPro"/>
</dbReference>
<evidence type="ECO:0000313" key="3">
    <source>
        <dbReference type="Proteomes" id="UP000183687"/>
    </source>
</evidence>
<dbReference type="InterPro" id="IPR003729">
    <property type="entry name" value="Bi_nuclease_dom"/>
</dbReference>
<dbReference type="Pfam" id="PF02577">
    <property type="entry name" value="BFN_dom"/>
    <property type="match status" value="1"/>
</dbReference>
<comment type="caution">
    <text evidence="2">The sequence shown here is derived from an EMBL/GenBank/DDBJ whole genome shotgun (WGS) entry which is preliminary data.</text>
</comment>
<dbReference type="RefSeq" id="WP_002562946.1">
    <property type="nucleotide sequence ID" value="NZ_CALJSN010000007.1"/>
</dbReference>
<dbReference type="SUPFAM" id="SSF103256">
    <property type="entry name" value="Hypothetical protein TM0160"/>
    <property type="match status" value="1"/>
</dbReference>
<protein>
    <recommendedName>
        <fullName evidence="1">BFN domain-containing protein</fullName>
    </recommendedName>
</protein>
<accession>A0AB38A7B7</accession>
<reference evidence="2 3" key="1">
    <citation type="submission" date="2016-10" db="EMBL/GenBank/DDBJ databases">
        <authorList>
            <person name="Varghese N."/>
            <person name="Submissions S."/>
        </authorList>
    </citation>
    <scope>NUCLEOTIDE SEQUENCE [LARGE SCALE GENOMIC DNA]</scope>
    <source>
        <strain evidence="2 3">DSM 20586</strain>
    </source>
</reference>
<evidence type="ECO:0000313" key="2">
    <source>
        <dbReference type="EMBL" id="SEB69158.1"/>
    </source>
</evidence>
<dbReference type="PANTHER" id="PTHR15160:SF1">
    <property type="entry name" value="VON HIPPEL-LINDAU DISEASE TUMOR SUPPRESSOR"/>
    <property type="match status" value="1"/>
</dbReference>
<organism evidence="2 3">
    <name type="scientific">Atopobium minutum</name>
    <dbReference type="NCBI Taxonomy" id="1381"/>
    <lineage>
        <taxon>Bacteria</taxon>
        <taxon>Bacillati</taxon>
        <taxon>Actinomycetota</taxon>
        <taxon>Coriobacteriia</taxon>
        <taxon>Coriobacteriales</taxon>
        <taxon>Atopobiaceae</taxon>
        <taxon>Atopobium</taxon>
    </lineage>
</organism>
<sequence>MSMVRMDIESIVVGNGPATSLITLRPRHSSSPYAQTQLPIRIGMTEASAIGMGVDNIPHQRPLTHDLLQAVITQLGATVTSVTISKVEGPTFFASVHLLTANKERKAIDCRPSDAVALAVRTKAPIFAESDVLMTASYPDFKTIKKDEQEKELAEFHSFIEGLSPEDFS</sequence>
<dbReference type="EMBL" id="FNSH01000001">
    <property type="protein sequence ID" value="SEB69158.1"/>
    <property type="molecule type" value="Genomic_DNA"/>
</dbReference>
<dbReference type="PANTHER" id="PTHR15160">
    <property type="entry name" value="VON HIPPEL-LINDAU PROTEIN"/>
    <property type="match status" value="1"/>
</dbReference>
<gene>
    <name evidence="2" type="ORF">SAMN04489746_0888</name>
</gene>
<evidence type="ECO:0000259" key="1">
    <source>
        <dbReference type="PROSITE" id="PS51658"/>
    </source>
</evidence>
<proteinExistence type="predicted"/>
<feature type="domain" description="BFN" evidence="1">
    <location>
        <begin position="3"/>
        <end position="140"/>
    </location>
</feature>
<dbReference type="Gene3D" id="3.10.690.10">
    <property type="entry name" value="Bifunctional nuclease domain"/>
    <property type="match status" value="1"/>
</dbReference>
<name>A0AB38A7B7_9ACTN</name>
<dbReference type="Proteomes" id="UP000183687">
    <property type="component" value="Unassembled WGS sequence"/>
</dbReference>